<dbReference type="CDD" id="cd07557">
    <property type="entry name" value="trimeric_dUTPase"/>
    <property type="match status" value="1"/>
</dbReference>
<dbReference type="RefSeq" id="WP_021680605.1">
    <property type="nucleotide sequence ID" value="NZ_KI260296.1"/>
</dbReference>
<comment type="catalytic activity">
    <reaction evidence="4 5">
        <text>dUTP + H2O = dUMP + diphosphate + H(+)</text>
        <dbReference type="Rhea" id="RHEA:10248"/>
        <dbReference type="ChEBI" id="CHEBI:15377"/>
        <dbReference type="ChEBI" id="CHEBI:15378"/>
        <dbReference type="ChEBI" id="CHEBI:33019"/>
        <dbReference type="ChEBI" id="CHEBI:61555"/>
        <dbReference type="ChEBI" id="CHEBI:246422"/>
        <dbReference type="EC" id="3.6.1.23"/>
    </reaction>
</comment>
<dbReference type="InterPro" id="IPR036157">
    <property type="entry name" value="dUTPase-like_sf"/>
</dbReference>
<comment type="caution">
    <text evidence="7">The sequence shown here is derived from an EMBL/GenBank/DDBJ whole genome shotgun (WGS) entry which is preliminary data.</text>
</comment>
<dbReference type="GO" id="GO:0006226">
    <property type="term" value="P:dUMP biosynthetic process"/>
    <property type="evidence" value="ECO:0007669"/>
    <property type="project" value="UniProtKB-UniRule"/>
</dbReference>
<dbReference type="Pfam" id="PF00692">
    <property type="entry name" value="dUTPase"/>
    <property type="match status" value="1"/>
</dbReference>
<dbReference type="GeneID" id="93693860"/>
<dbReference type="HOGENOM" id="CLU_068508_4_0_9"/>
<keyword evidence="2 5" id="KW-0378">Hydrolase</keyword>
<feature type="domain" description="dUTPase-like" evidence="6">
    <location>
        <begin position="12"/>
        <end position="144"/>
    </location>
</feature>
<dbReference type="Gene3D" id="2.70.40.10">
    <property type="match status" value="1"/>
</dbReference>
<keyword evidence="5" id="KW-0479">Metal-binding</keyword>
<dbReference type="AlphaFoldDB" id="U2K136"/>
<dbReference type="eggNOG" id="COG0756">
    <property type="taxonomic scope" value="Bacteria"/>
</dbReference>
<dbReference type="Proteomes" id="UP000016662">
    <property type="component" value="Unassembled WGS sequence"/>
</dbReference>
<evidence type="ECO:0000313" key="8">
    <source>
        <dbReference type="Proteomes" id="UP000016662"/>
    </source>
</evidence>
<evidence type="ECO:0000256" key="3">
    <source>
        <dbReference type="ARBA" id="ARBA00023080"/>
    </source>
</evidence>
<dbReference type="InterPro" id="IPR033704">
    <property type="entry name" value="dUTPase_trimeric"/>
</dbReference>
<dbReference type="STRING" id="411473.RUMCAL_02438"/>
<evidence type="ECO:0000256" key="1">
    <source>
        <dbReference type="ARBA" id="ARBA00006581"/>
    </source>
</evidence>
<comment type="cofactor">
    <cofactor evidence="5">
        <name>Mg(2+)</name>
        <dbReference type="ChEBI" id="CHEBI:18420"/>
    </cofactor>
</comment>
<evidence type="ECO:0000313" key="7">
    <source>
        <dbReference type="EMBL" id="ERJ92231.1"/>
    </source>
</evidence>
<dbReference type="EC" id="3.6.1.23" evidence="5"/>
<keyword evidence="5" id="KW-0460">Magnesium</keyword>
<feature type="binding site" evidence="5">
    <location>
        <begin position="65"/>
        <end position="67"/>
    </location>
    <ligand>
        <name>substrate</name>
    </ligand>
</feature>
<dbReference type="OrthoDB" id="9809956at2"/>
<evidence type="ECO:0000256" key="2">
    <source>
        <dbReference type="ARBA" id="ARBA00022801"/>
    </source>
</evidence>
<reference evidence="7 8" key="1">
    <citation type="submission" date="2013-07" db="EMBL/GenBank/DDBJ databases">
        <authorList>
            <person name="Weinstock G."/>
            <person name="Sodergren E."/>
            <person name="Wylie T."/>
            <person name="Fulton L."/>
            <person name="Fulton R."/>
            <person name="Fronick C."/>
            <person name="O'Laughlin M."/>
            <person name="Godfrey J."/>
            <person name="Miner T."/>
            <person name="Herter B."/>
            <person name="Appelbaum E."/>
            <person name="Cordes M."/>
            <person name="Lek S."/>
            <person name="Wollam A."/>
            <person name="Pepin K.H."/>
            <person name="Palsikar V.B."/>
            <person name="Mitreva M."/>
            <person name="Wilson R.K."/>
        </authorList>
    </citation>
    <scope>NUCLEOTIDE SEQUENCE [LARGE SCALE GENOMIC DNA]</scope>
    <source>
        <strain evidence="7 8">ATCC 27760</strain>
    </source>
</reference>
<comment type="caution">
    <text evidence="5">Lacks conserved residue(s) required for the propagation of feature annotation.</text>
</comment>
<dbReference type="InterPro" id="IPR029054">
    <property type="entry name" value="dUTPase-like"/>
</dbReference>
<evidence type="ECO:0000256" key="4">
    <source>
        <dbReference type="ARBA" id="ARBA00047686"/>
    </source>
</evidence>
<proteinExistence type="inferred from homology"/>
<name>U2K136_9FIRM</name>
<sequence length="146" mass="15629">MYISVQKLRPHAQIPKRATAQSAGYDLYALPEEPLTIQPQEICKVPTGIAVAPSRPDVALCIFPRSGLSTKHGITLINSVGLVDSDYRGELLIPLINHGSEPFTVEAGMRIAQLVVLPILTPELKEVTRLDTTERGAGGFGASGLS</sequence>
<gene>
    <name evidence="5" type="primary">dut</name>
    <name evidence="7" type="ORF">RUMCAL_02438</name>
</gene>
<dbReference type="InterPro" id="IPR008181">
    <property type="entry name" value="dUTPase"/>
</dbReference>
<dbReference type="PATRIC" id="fig|411473.3.peg.2032"/>
<keyword evidence="8" id="KW-1185">Reference proteome</keyword>
<accession>U2K136</accession>
<dbReference type="GO" id="GO:0000287">
    <property type="term" value="F:magnesium ion binding"/>
    <property type="evidence" value="ECO:0007669"/>
    <property type="project" value="UniProtKB-UniRule"/>
</dbReference>
<comment type="pathway">
    <text evidence="5">Pyrimidine metabolism; dUMP biosynthesis; dUMP from dCTP (dUTP route): step 2/2.</text>
</comment>
<dbReference type="SUPFAM" id="SSF51283">
    <property type="entry name" value="dUTPase-like"/>
    <property type="match status" value="1"/>
</dbReference>
<evidence type="ECO:0000256" key="5">
    <source>
        <dbReference type="HAMAP-Rule" id="MF_00116"/>
    </source>
</evidence>
<feature type="binding site" evidence="5">
    <location>
        <begin position="82"/>
        <end position="84"/>
    </location>
    <ligand>
        <name>substrate</name>
    </ligand>
</feature>
<dbReference type="GO" id="GO:0046081">
    <property type="term" value="P:dUTP catabolic process"/>
    <property type="evidence" value="ECO:0007669"/>
    <property type="project" value="InterPro"/>
</dbReference>
<keyword evidence="3 5" id="KW-0546">Nucleotide metabolism</keyword>
<dbReference type="PANTHER" id="PTHR11241">
    <property type="entry name" value="DEOXYURIDINE 5'-TRIPHOSPHATE NUCLEOTIDOHYDROLASE"/>
    <property type="match status" value="1"/>
</dbReference>
<dbReference type="EMBL" id="AWVF01000296">
    <property type="protein sequence ID" value="ERJ92231.1"/>
    <property type="molecule type" value="Genomic_DNA"/>
</dbReference>
<organism evidence="7 8">
    <name type="scientific">Ruminococcus callidus ATCC 27760</name>
    <dbReference type="NCBI Taxonomy" id="411473"/>
    <lineage>
        <taxon>Bacteria</taxon>
        <taxon>Bacillati</taxon>
        <taxon>Bacillota</taxon>
        <taxon>Clostridia</taxon>
        <taxon>Eubacteriales</taxon>
        <taxon>Oscillospiraceae</taxon>
        <taxon>Ruminococcus</taxon>
    </lineage>
</organism>
<dbReference type="HAMAP" id="MF_00116">
    <property type="entry name" value="dUTPase_bact"/>
    <property type="match status" value="1"/>
</dbReference>
<protein>
    <recommendedName>
        <fullName evidence="5">Deoxyuridine 5'-triphosphate nucleotidohydrolase</fullName>
        <shortName evidence="5">dUTPase</shortName>
        <ecNumber evidence="5">3.6.1.23</ecNumber>
    </recommendedName>
    <alternativeName>
        <fullName evidence="5">dUTP pyrophosphatase</fullName>
    </alternativeName>
</protein>
<feature type="binding site" evidence="5">
    <location>
        <position position="78"/>
    </location>
    <ligand>
        <name>substrate</name>
    </ligand>
</feature>
<dbReference type="GO" id="GO:0004170">
    <property type="term" value="F:dUTP diphosphatase activity"/>
    <property type="evidence" value="ECO:0007669"/>
    <property type="project" value="UniProtKB-UniRule"/>
</dbReference>
<dbReference type="NCBIfam" id="TIGR00576">
    <property type="entry name" value="dut"/>
    <property type="match status" value="1"/>
</dbReference>
<comment type="similarity">
    <text evidence="1 5">Belongs to the dUTPase family.</text>
</comment>
<dbReference type="PANTHER" id="PTHR11241:SF0">
    <property type="entry name" value="DEOXYURIDINE 5'-TRIPHOSPHATE NUCLEOTIDOHYDROLASE"/>
    <property type="match status" value="1"/>
</dbReference>
<comment type="function">
    <text evidence="5">This enzyme is involved in nucleotide metabolism: it produces dUMP, the immediate precursor of thymidine nucleotides and it decreases the intracellular concentration of dUTP so that uracil cannot be incorporated into DNA.</text>
</comment>
<evidence type="ECO:0000259" key="6">
    <source>
        <dbReference type="Pfam" id="PF00692"/>
    </source>
</evidence>
<dbReference type="UniPathway" id="UPA00610">
    <property type="reaction ID" value="UER00666"/>
</dbReference>
<dbReference type="NCBIfam" id="NF001862">
    <property type="entry name" value="PRK00601.1"/>
    <property type="match status" value="1"/>
</dbReference>